<keyword evidence="3" id="KW-0862">Zinc</keyword>
<dbReference type="GO" id="GO:0045041">
    <property type="term" value="P:protein import into mitochondrial intermembrane space"/>
    <property type="evidence" value="ECO:0007669"/>
    <property type="project" value="TreeGrafter"/>
</dbReference>
<protein>
    <recommendedName>
        <fullName evidence="4">CHY-type domain-containing protein</fullName>
    </recommendedName>
</protein>
<dbReference type="AlphaFoldDB" id="A0A2W1NFL5"/>
<dbReference type="Proteomes" id="UP000214746">
    <property type="component" value="Unassembled WGS sequence"/>
</dbReference>
<feature type="domain" description="CHY-type" evidence="4">
    <location>
        <begin position="7"/>
        <end position="85"/>
    </location>
</feature>
<organism evidence="5 6">
    <name type="scientific">Paenibacillus xerothermodurans</name>
    <dbReference type="NCBI Taxonomy" id="1977292"/>
    <lineage>
        <taxon>Bacteria</taxon>
        <taxon>Bacillati</taxon>
        <taxon>Bacillota</taxon>
        <taxon>Bacilli</taxon>
        <taxon>Bacillales</taxon>
        <taxon>Paenibacillaceae</taxon>
        <taxon>Paenibacillus</taxon>
    </lineage>
</organism>
<dbReference type="PIRSF" id="PIRSF017292">
    <property type="entry name" value="UCP017292_Znf_CHY"/>
    <property type="match status" value="1"/>
</dbReference>
<dbReference type="Pfam" id="PF05495">
    <property type="entry name" value="zf-CHY"/>
    <property type="match status" value="1"/>
</dbReference>
<dbReference type="SUPFAM" id="SSF161219">
    <property type="entry name" value="CHY zinc finger-like"/>
    <property type="match status" value="1"/>
</dbReference>
<evidence type="ECO:0000313" key="5">
    <source>
        <dbReference type="EMBL" id="PZE22784.1"/>
    </source>
</evidence>
<sequence length="108" mass="12421">MIKVIGAIDSHTRCKHYHSEKDVLAMKFKCCGEYYGCYFCHAEAAGHDPQVWPYAEWSTKAVLCGNCSTELTIQQYLHCDYQCPVCSTAFNPGCKNHYHLYYEWPNPA</sequence>
<dbReference type="InterPro" id="IPR008913">
    <property type="entry name" value="Znf_CHY"/>
</dbReference>
<accession>A0A2W1NFL5</accession>
<evidence type="ECO:0000256" key="2">
    <source>
        <dbReference type="ARBA" id="ARBA00022771"/>
    </source>
</evidence>
<gene>
    <name evidence="5" type="ORF">CBW46_003210</name>
</gene>
<keyword evidence="2" id="KW-0863">Zinc-finger</keyword>
<dbReference type="InterPro" id="IPR052604">
    <property type="entry name" value="Mito_Tim_assembly_helper"/>
</dbReference>
<evidence type="ECO:0000313" key="6">
    <source>
        <dbReference type="Proteomes" id="UP000214746"/>
    </source>
</evidence>
<evidence type="ECO:0000256" key="3">
    <source>
        <dbReference type="ARBA" id="ARBA00022833"/>
    </source>
</evidence>
<dbReference type="PROSITE" id="PS51266">
    <property type="entry name" value="ZF_CHY"/>
    <property type="match status" value="1"/>
</dbReference>
<name>A0A2W1NFL5_PAEXE</name>
<dbReference type="PANTHER" id="PTHR28082">
    <property type="entry name" value="ZINC FINGER PROTEIN"/>
    <property type="match status" value="1"/>
</dbReference>
<dbReference type="EMBL" id="NHRJ02000001">
    <property type="protein sequence ID" value="PZE22784.1"/>
    <property type="molecule type" value="Genomic_DNA"/>
</dbReference>
<dbReference type="GO" id="GO:0008270">
    <property type="term" value="F:zinc ion binding"/>
    <property type="evidence" value="ECO:0007669"/>
    <property type="project" value="UniProtKB-KW"/>
</dbReference>
<dbReference type="RefSeq" id="WP_089198552.1">
    <property type="nucleotide sequence ID" value="NZ_NHRJ02000001.1"/>
</dbReference>
<reference evidence="5" key="1">
    <citation type="submission" date="2018-06" db="EMBL/GenBank/DDBJ databases">
        <title>Paenibacillus xerothermodurans sp. nov. an extremely dry heat resistant spore forming bacterium isolated from the soil of Cape Canaveral, Florida.</title>
        <authorList>
            <person name="Seuylemezian A."/>
            <person name="Kaur N."/>
            <person name="Patil P."/>
            <person name="Patil P."/>
            <person name="Mayilraj S."/>
            <person name="Vaishampayan P."/>
        </authorList>
    </citation>
    <scope>NUCLEOTIDE SEQUENCE [LARGE SCALE GENOMIC DNA]</scope>
    <source>
        <strain evidence="5">ATCC 27380</strain>
    </source>
</reference>
<evidence type="ECO:0000256" key="1">
    <source>
        <dbReference type="ARBA" id="ARBA00022723"/>
    </source>
</evidence>
<keyword evidence="6" id="KW-1185">Reference proteome</keyword>
<dbReference type="PANTHER" id="PTHR28082:SF1">
    <property type="entry name" value="HELPER OF TIM PROTEIN 13"/>
    <property type="match status" value="1"/>
</dbReference>
<dbReference type="OrthoDB" id="882119at2"/>
<dbReference type="InterPro" id="IPR037274">
    <property type="entry name" value="Znf_CHY_sf"/>
</dbReference>
<dbReference type="InterPro" id="IPR016694">
    <property type="entry name" value="UCP017292"/>
</dbReference>
<evidence type="ECO:0000259" key="4">
    <source>
        <dbReference type="PROSITE" id="PS51266"/>
    </source>
</evidence>
<comment type="caution">
    <text evidence="5">The sequence shown here is derived from an EMBL/GenBank/DDBJ whole genome shotgun (WGS) entry which is preliminary data.</text>
</comment>
<proteinExistence type="predicted"/>
<keyword evidence="1" id="KW-0479">Metal-binding</keyword>